<evidence type="ECO:0000313" key="1">
    <source>
        <dbReference type="EMBL" id="RVY26625.1"/>
    </source>
</evidence>
<dbReference type="EMBL" id="RJEO01000039">
    <property type="protein sequence ID" value="RVY26625.1"/>
    <property type="molecule type" value="Genomic_DNA"/>
</dbReference>
<name>A0A438PM92_HELPX</name>
<feature type="non-terminal residue" evidence="1">
    <location>
        <position position="1"/>
    </location>
</feature>
<dbReference type="AlphaFoldDB" id="A0A438PM92"/>
<reference evidence="1 2" key="1">
    <citation type="submission" date="2018-10" db="EMBL/GenBank/DDBJ databases">
        <title>Genetic determinants and prediction of antibiotic resistance phenotypes in Helicobacter pylori.</title>
        <authorList>
            <person name="Wagner K."/>
        </authorList>
    </citation>
    <scope>NUCLEOTIDE SEQUENCE [LARGE SCALE GENOMIC DNA]</scope>
    <source>
        <strain evidence="1 2">ZH15</strain>
    </source>
</reference>
<evidence type="ECO:0000313" key="2">
    <source>
        <dbReference type="Proteomes" id="UP000288766"/>
    </source>
</evidence>
<protein>
    <submittedName>
        <fullName evidence="1">Integrase</fullName>
    </submittedName>
</protein>
<comment type="caution">
    <text evidence="1">The sequence shown here is derived from an EMBL/GenBank/DDBJ whole genome shotgun (WGS) entry which is preliminary data.</text>
</comment>
<sequence>NVNILEEQGFIEVIRGKQRYLYVYLKDYRELEGYNYVGANQKNNIPSPFFLQIMRFLEKFAKEIERVKINNKECVMHIPSQELMQRVNNVVLKFTPISNPNTTYTLSYKDLTNKDIPSNLCFYQTAIVKKNLLKALKDKECVGEPINNSPKVSNYFQESA</sequence>
<gene>
    <name evidence="1" type="ORF">ECC12_08245</name>
</gene>
<proteinExistence type="predicted"/>
<organism evidence="1 2">
    <name type="scientific">Helicobacter pylori</name>
    <name type="common">Campylobacter pylori</name>
    <dbReference type="NCBI Taxonomy" id="210"/>
    <lineage>
        <taxon>Bacteria</taxon>
        <taxon>Pseudomonadati</taxon>
        <taxon>Campylobacterota</taxon>
        <taxon>Epsilonproteobacteria</taxon>
        <taxon>Campylobacterales</taxon>
        <taxon>Helicobacteraceae</taxon>
        <taxon>Helicobacter</taxon>
    </lineage>
</organism>
<accession>A0A438PM92</accession>
<dbReference type="Proteomes" id="UP000288766">
    <property type="component" value="Unassembled WGS sequence"/>
</dbReference>